<dbReference type="EnsemblMetazoa" id="NM_001164176.2">
    <property type="protein sequence ID" value="NP_001157648.2"/>
    <property type="gene ID" value="LOC100037421"/>
</dbReference>
<proteinExistence type="predicted"/>
<sequence length="188" mass="21303">MSLGHNRLQNNNSDGVFFTLIGPRDGATKSRRHPNHVLSDPRDSLSVLLDLSSTGYCPCRVRRATNPKTQPMKFLAGSSQSSRFRSDGRFCEALLLLGLVLANSLRLSPYELPNRPRVAGIAFRLPANRYEEKTVCSQINANPKRFCLSRFLLLRWVDELTAHLVLSGYWSPRHLYDVNAPPTSRYKF</sequence>
<accession>A0A8R1XGQ6</accession>
<evidence type="ECO:0000313" key="1">
    <source>
        <dbReference type="EnsemblMetazoa" id="NP_001157648.2"/>
    </source>
</evidence>
<keyword evidence="2" id="KW-1185">Reference proteome</keyword>
<evidence type="ECO:0000313" key="2">
    <source>
        <dbReference type="Proteomes" id="UP000005204"/>
    </source>
</evidence>
<name>A0A8R1XGQ6_BOMMO</name>
<dbReference type="Proteomes" id="UP000005204">
    <property type="component" value="Unassembled WGS sequence"/>
</dbReference>
<dbReference type="KEGG" id="bmor:100037421"/>
<dbReference type="GeneID" id="100037421"/>
<dbReference type="RefSeq" id="NP_001157648.2">
    <property type="nucleotide sequence ID" value="NM_001164176.2"/>
</dbReference>
<reference evidence="1" key="2">
    <citation type="submission" date="2022-06" db="UniProtKB">
        <authorList>
            <consortium name="EnsemblMetazoa"/>
        </authorList>
    </citation>
    <scope>IDENTIFICATION</scope>
    <source>
        <strain evidence="1">p50T (Dazao)</strain>
    </source>
</reference>
<organism evidence="1 2">
    <name type="scientific">Bombyx mori</name>
    <name type="common">Silk moth</name>
    <dbReference type="NCBI Taxonomy" id="7091"/>
    <lineage>
        <taxon>Eukaryota</taxon>
        <taxon>Metazoa</taxon>
        <taxon>Ecdysozoa</taxon>
        <taxon>Arthropoda</taxon>
        <taxon>Hexapoda</taxon>
        <taxon>Insecta</taxon>
        <taxon>Pterygota</taxon>
        <taxon>Neoptera</taxon>
        <taxon>Endopterygota</taxon>
        <taxon>Lepidoptera</taxon>
        <taxon>Glossata</taxon>
        <taxon>Ditrysia</taxon>
        <taxon>Bombycoidea</taxon>
        <taxon>Bombycidae</taxon>
        <taxon>Bombycinae</taxon>
        <taxon>Bombyx</taxon>
    </lineage>
</organism>
<dbReference type="AlphaFoldDB" id="A0A8R1XGQ6"/>
<protein>
    <submittedName>
        <fullName evidence="1">Uncharacterized protein</fullName>
    </submittedName>
</protein>
<reference evidence="2" key="1">
    <citation type="journal article" date="2008" name="Insect Biochem. Mol. Biol.">
        <title>The genome of a lepidopteran model insect, the silkworm Bombyx mori.</title>
        <authorList>
            <consortium name="International Silkworm Genome Consortium"/>
        </authorList>
    </citation>
    <scope>NUCLEOTIDE SEQUENCE [LARGE SCALE GENOMIC DNA]</scope>
    <source>
        <strain evidence="2">p50T</strain>
    </source>
</reference>